<dbReference type="SMART" id="SM00338">
    <property type="entry name" value="BRLZ"/>
    <property type="match status" value="1"/>
</dbReference>
<keyword evidence="12" id="KW-0804">Transcription</keyword>
<evidence type="ECO:0000256" key="3">
    <source>
        <dbReference type="ARBA" id="ARBA00011195"/>
    </source>
</evidence>
<evidence type="ECO:0000313" key="20">
    <source>
        <dbReference type="Proteomes" id="UP000257200"/>
    </source>
</evidence>
<dbReference type="GO" id="GO:0000981">
    <property type="term" value="F:DNA-binding transcription factor activity, RNA polymerase II-specific"/>
    <property type="evidence" value="ECO:0007669"/>
    <property type="project" value="TreeGrafter"/>
</dbReference>
<dbReference type="Proteomes" id="UP000257200">
    <property type="component" value="Unplaced"/>
</dbReference>
<dbReference type="GO" id="GO:0005789">
    <property type="term" value="C:endoplasmic reticulum membrane"/>
    <property type="evidence" value="ECO:0007669"/>
    <property type="project" value="UniProtKB-SubCell"/>
</dbReference>
<reference evidence="19" key="2">
    <citation type="submission" date="2025-09" db="UniProtKB">
        <authorList>
            <consortium name="Ensembl"/>
        </authorList>
    </citation>
    <scope>IDENTIFICATION</scope>
</reference>
<evidence type="ECO:0000256" key="5">
    <source>
        <dbReference type="ARBA" id="ARBA00022824"/>
    </source>
</evidence>
<evidence type="ECO:0000256" key="13">
    <source>
        <dbReference type="ARBA" id="ARBA00023180"/>
    </source>
</evidence>
<comment type="subcellular location">
    <subcellularLocation>
        <location evidence="1">Endoplasmic reticulum membrane</location>
        <topology evidence="1">Single-pass type II membrane protein</topology>
    </subcellularLocation>
</comment>
<evidence type="ECO:0000256" key="8">
    <source>
        <dbReference type="ARBA" id="ARBA00023015"/>
    </source>
</evidence>
<dbReference type="FunFam" id="1.20.5.170:FF:000042">
    <property type="entry name" value="Cyclic AMP-responsive element-binding protein 3-like protein 3"/>
    <property type="match status" value="1"/>
</dbReference>
<evidence type="ECO:0000256" key="15">
    <source>
        <dbReference type="ARBA" id="ARBA00057520"/>
    </source>
</evidence>
<keyword evidence="9" id="KW-0238">DNA-binding</keyword>
<evidence type="ECO:0000256" key="7">
    <source>
        <dbReference type="ARBA" id="ARBA00022989"/>
    </source>
</evidence>
<evidence type="ECO:0000256" key="4">
    <source>
        <dbReference type="ARBA" id="ARBA00022692"/>
    </source>
</evidence>
<feature type="region of interest" description="Disordered" evidence="17">
    <location>
        <begin position="67"/>
        <end position="125"/>
    </location>
</feature>
<evidence type="ECO:0000313" key="19">
    <source>
        <dbReference type="Ensembl" id="ENSAPOP00000020273.1"/>
    </source>
</evidence>
<keyword evidence="4" id="KW-0812">Transmembrane</keyword>
<dbReference type="Ensembl" id="ENSAPOT00000035200.1">
    <property type="protein sequence ID" value="ENSAPOP00000020273.1"/>
    <property type="gene ID" value="ENSAPOG00000023807.1"/>
</dbReference>
<dbReference type="InterPro" id="IPR051381">
    <property type="entry name" value="CREB_ATF_subfamily"/>
</dbReference>
<evidence type="ECO:0000256" key="12">
    <source>
        <dbReference type="ARBA" id="ARBA00023163"/>
    </source>
</evidence>
<dbReference type="InterPro" id="IPR046347">
    <property type="entry name" value="bZIP_sf"/>
</dbReference>
<comment type="function">
    <text evidence="15">Transcriptional activator. Binds the cAMP response element (CRE). Activates transcription through box-B element and CRE. Seems to function synergistically with atf6. Regulates FGF21 transcription.</text>
</comment>
<dbReference type="Pfam" id="PF00170">
    <property type="entry name" value="bZIP_1"/>
    <property type="match status" value="1"/>
</dbReference>
<dbReference type="InterPro" id="IPR004827">
    <property type="entry name" value="bZIP"/>
</dbReference>
<dbReference type="GO" id="GO:0005634">
    <property type="term" value="C:nucleus"/>
    <property type="evidence" value="ECO:0007669"/>
    <property type="project" value="TreeGrafter"/>
</dbReference>
<evidence type="ECO:0000256" key="2">
    <source>
        <dbReference type="ARBA" id="ARBA00009050"/>
    </source>
</evidence>
<evidence type="ECO:0000256" key="1">
    <source>
        <dbReference type="ARBA" id="ARBA00004648"/>
    </source>
</evidence>
<feature type="domain" description="BZIP" evidence="18">
    <location>
        <begin position="217"/>
        <end position="280"/>
    </location>
</feature>
<dbReference type="STRING" id="80966.ENSAPOP00000020273"/>
<feature type="coiled-coil region" evidence="16">
    <location>
        <begin position="249"/>
        <end position="283"/>
    </location>
</feature>
<organism evidence="19 20">
    <name type="scientific">Acanthochromis polyacanthus</name>
    <name type="common">spiny chromis</name>
    <dbReference type="NCBI Taxonomy" id="80966"/>
    <lineage>
        <taxon>Eukaryota</taxon>
        <taxon>Metazoa</taxon>
        <taxon>Chordata</taxon>
        <taxon>Craniata</taxon>
        <taxon>Vertebrata</taxon>
        <taxon>Euteleostomi</taxon>
        <taxon>Actinopterygii</taxon>
        <taxon>Neopterygii</taxon>
        <taxon>Teleostei</taxon>
        <taxon>Neoteleostei</taxon>
        <taxon>Acanthomorphata</taxon>
        <taxon>Ovalentaria</taxon>
        <taxon>Pomacentridae</taxon>
        <taxon>Acanthochromis</taxon>
    </lineage>
</organism>
<dbReference type="InParanoid" id="A0A3Q1FSQ5"/>
<evidence type="ECO:0000256" key="17">
    <source>
        <dbReference type="SAM" id="MobiDB-lite"/>
    </source>
</evidence>
<evidence type="ECO:0000256" key="11">
    <source>
        <dbReference type="ARBA" id="ARBA00023159"/>
    </source>
</evidence>
<evidence type="ECO:0000259" key="18">
    <source>
        <dbReference type="PROSITE" id="PS50217"/>
    </source>
</evidence>
<protein>
    <submittedName>
        <fullName evidence="19">Cyclic AMP-responsive element-binding protein 3-like protein 3-A</fullName>
    </submittedName>
</protein>
<feature type="compositionally biased region" description="Low complexity" evidence="17">
    <location>
        <begin position="88"/>
        <end position="98"/>
    </location>
</feature>
<proteinExistence type="inferred from homology"/>
<dbReference type="PROSITE" id="PS00036">
    <property type="entry name" value="BZIP_BASIC"/>
    <property type="match status" value="1"/>
</dbReference>
<dbReference type="GO" id="GO:0000978">
    <property type="term" value="F:RNA polymerase II cis-regulatory region sequence-specific DNA binding"/>
    <property type="evidence" value="ECO:0007669"/>
    <property type="project" value="TreeGrafter"/>
</dbReference>
<accession>A0A3Q1FSQ5</accession>
<evidence type="ECO:0000256" key="6">
    <source>
        <dbReference type="ARBA" id="ARBA00022968"/>
    </source>
</evidence>
<keyword evidence="5" id="KW-0256">Endoplasmic reticulum</keyword>
<keyword evidence="11" id="KW-0010">Activator</keyword>
<dbReference type="CDD" id="cd14689">
    <property type="entry name" value="bZIP_CREB3"/>
    <property type="match status" value="1"/>
</dbReference>
<keyword evidence="8" id="KW-0805">Transcription regulation</keyword>
<sequence>MTLTADKVHAGMDIVDLLLRNTDESTSCHSNQPWSLTIDDTLSPERSGADDFLDALLQGSDCSSVPASPLWSPCTPDSGINEDPPTDPTDSPHPTSRSAFPAFDIQTFPQPPSLESRPPANEKSSDVSIDLGWEPGGLNEGFGIAYYFTEDQKPLLPSSHALTVKDLLLTNVGQNMQRIPQYSLQELVLNEDEKKLLAKEGVNLPSKLPLSKFEERVLKKIRRKIRNKRSAQESRKKKREYVDSLEGRMSACTSHNLELQRKLQQLEETNNALLEQLSRLQTLLPNSSSKATHKGTCILVLLLSFSLIISSNLQPDPYSQLSQADYTETKVSSRSLQFVDEVPPSPPPPRLLSLYRSFEALCNLTEKLWPRTDLPSADFPSSHYQHHRHKDDH</sequence>
<dbReference type="AlphaFoldDB" id="A0A3Q1FSQ5"/>
<comment type="similarity">
    <text evidence="2">Belongs to the bZIP family. ATF subfamily.</text>
</comment>
<keyword evidence="10" id="KW-0472">Membrane</keyword>
<name>A0A3Q1FSQ5_9TELE</name>
<keyword evidence="13" id="KW-0325">Glycoprotein</keyword>
<keyword evidence="16" id="KW-0175">Coiled coil</keyword>
<dbReference type="Gene3D" id="1.20.5.170">
    <property type="match status" value="1"/>
</dbReference>
<comment type="subunit">
    <text evidence="3">Binds DNA as a dimer.</text>
</comment>
<evidence type="ECO:0000256" key="14">
    <source>
        <dbReference type="ARBA" id="ARBA00023242"/>
    </source>
</evidence>
<evidence type="ECO:0000256" key="16">
    <source>
        <dbReference type="SAM" id="Coils"/>
    </source>
</evidence>
<keyword evidence="6" id="KW-0735">Signal-anchor</keyword>
<keyword evidence="20" id="KW-1185">Reference proteome</keyword>
<dbReference type="PANTHER" id="PTHR45996:SF1">
    <property type="entry name" value="CYCLIC AMP-RESPONSIVE ELEMENT-BINDING PROTEIN 3-LIKE PROTEIN 3"/>
    <property type="match status" value="1"/>
</dbReference>
<reference evidence="19" key="1">
    <citation type="submission" date="2025-08" db="UniProtKB">
        <authorList>
            <consortium name="Ensembl"/>
        </authorList>
    </citation>
    <scope>IDENTIFICATION</scope>
</reference>
<dbReference type="GeneTree" id="ENSGT00940000159261"/>
<evidence type="ECO:0000256" key="10">
    <source>
        <dbReference type="ARBA" id="ARBA00023136"/>
    </source>
</evidence>
<dbReference type="SUPFAM" id="SSF57959">
    <property type="entry name" value="Leucine zipper domain"/>
    <property type="match status" value="1"/>
</dbReference>
<dbReference type="PROSITE" id="PS50217">
    <property type="entry name" value="BZIP"/>
    <property type="match status" value="1"/>
</dbReference>
<dbReference type="PANTHER" id="PTHR45996">
    <property type="entry name" value="AGAP001464-PB"/>
    <property type="match status" value="1"/>
</dbReference>
<keyword evidence="7" id="KW-1133">Transmembrane helix</keyword>
<evidence type="ECO:0000256" key="9">
    <source>
        <dbReference type="ARBA" id="ARBA00023125"/>
    </source>
</evidence>
<keyword evidence="14" id="KW-0539">Nucleus</keyword>